<dbReference type="PANTHER" id="PTHR43173">
    <property type="entry name" value="ABC1 FAMILY PROTEIN"/>
    <property type="match status" value="1"/>
</dbReference>
<evidence type="ECO:0000259" key="2">
    <source>
        <dbReference type="PROSITE" id="PS50011"/>
    </source>
</evidence>
<evidence type="ECO:0000313" key="4">
    <source>
        <dbReference type="Proteomes" id="UP000694255"/>
    </source>
</evidence>
<keyword evidence="4" id="KW-1185">Reference proteome</keyword>
<dbReference type="InterPro" id="IPR004147">
    <property type="entry name" value="ABC1_dom"/>
</dbReference>
<reference evidence="3 4" key="1">
    <citation type="journal article" date="2021" name="DNA Res.">
        <title>Genome analysis of Candida subhashii reveals its hybrid nature and dual mitochondrial genome conformations.</title>
        <authorList>
            <person name="Mixao V."/>
            <person name="Hegedusova E."/>
            <person name="Saus E."/>
            <person name="Pryszcz L.P."/>
            <person name="Cillingova A."/>
            <person name="Nosek J."/>
            <person name="Gabaldon T."/>
        </authorList>
    </citation>
    <scope>NUCLEOTIDE SEQUENCE [LARGE SCALE GENOMIC DNA]</scope>
    <source>
        <strain evidence="3 4">CBS 10753</strain>
    </source>
</reference>
<protein>
    <recommendedName>
        <fullName evidence="2">Protein kinase domain-containing protein</fullName>
    </recommendedName>
</protein>
<feature type="domain" description="Protein kinase" evidence="2">
    <location>
        <begin position="226"/>
        <end position="536"/>
    </location>
</feature>
<dbReference type="PROSITE" id="PS50011">
    <property type="entry name" value="PROTEIN_KINASE_DOM"/>
    <property type="match status" value="1"/>
</dbReference>
<dbReference type="EMBL" id="JAGSYN010000043">
    <property type="protein sequence ID" value="KAG7666076.1"/>
    <property type="molecule type" value="Genomic_DNA"/>
</dbReference>
<comment type="similarity">
    <text evidence="1">Belongs to the protein kinase superfamily. ADCK protein kinase family.</text>
</comment>
<sequence>MEYNWNYNPPKIVDIIGLMANEIPVRKYESVIEVVLGSSDIDINIRPLEEVMWRSCTLKDVISKRSVRFLRTTTTTIGINNTRPLVPKSRFIRYVVYPTSIITAGATTVYIIDNIYYSSLITRSTRALYVLLWIAYQYGYNIHNYPHIEDLHEIASERLLQLLMKNKGLYIKLGQAIANQGTLFPRAYQERFPKLYDSAPVDEWEKMDRMLRINLGKGYEEEHFDWIDKTPVASASIAQVHKGKLKSTGQEVAIKIQHDYIDKQIVVDLMIYRFISRIYEHVFEMPLTMFTKYVSEQMITETDFVHEMHNSQKLDEFIKSDGNLKHTNVYIPKCYPELTTRQILIAEWINGISLIHKEKLLEEKFNLTTIMVQYLKLFGRQIFQYGFVHSDPHPGNLIARFDENGKQQLVLIDHGLYITIPEEFRVQYCNLWRYLFSLDTIGIKSIGRSWGINSVEIFASMVQLRPVLINPQNEDFHDDRNVPSLLRDFISDEKKFPMELPFLARTMRMIQNLNQNFGSPVNRINLLTKEAIDSLLYDRQYLTFADYWDLFKIKLSLSFSGVIFYLIRLRQILIGDRFGGKGKGLEDYIEMYMQNTAKSLGLDTI</sequence>
<dbReference type="InterPro" id="IPR000719">
    <property type="entry name" value="Prot_kinase_dom"/>
</dbReference>
<evidence type="ECO:0000256" key="1">
    <source>
        <dbReference type="ARBA" id="ARBA00009670"/>
    </source>
</evidence>
<dbReference type="PANTHER" id="PTHR43173:SF37">
    <property type="entry name" value="ABC1 FAMILY PROTEIN C10F6.14C"/>
    <property type="match status" value="1"/>
</dbReference>
<organism evidence="3 4">
    <name type="scientific">[Candida] subhashii</name>
    <dbReference type="NCBI Taxonomy" id="561895"/>
    <lineage>
        <taxon>Eukaryota</taxon>
        <taxon>Fungi</taxon>
        <taxon>Dikarya</taxon>
        <taxon>Ascomycota</taxon>
        <taxon>Saccharomycotina</taxon>
        <taxon>Pichiomycetes</taxon>
        <taxon>Debaryomycetaceae</taxon>
        <taxon>Spathaspora</taxon>
    </lineage>
</organism>
<dbReference type="InterPro" id="IPR051130">
    <property type="entry name" value="Mito_struct-func_regulator"/>
</dbReference>
<proteinExistence type="inferred from homology"/>
<comment type="caution">
    <text evidence="3">The sequence shown here is derived from an EMBL/GenBank/DDBJ whole genome shotgun (WGS) entry which is preliminary data.</text>
</comment>
<dbReference type="RefSeq" id="XP_049266308.1">
    <property type="nucleotide sequence ID" value="XM_049407191.1"/>
</dbReference>
<dbReference type="Proteomes" id="UP000694255">
    <property type="component" value="Unassembled WGS sequence"/>
</dbReference>
<dbReference type="OrthoDB" id="427480at2759"/>
<accession>A0A8J5US51</accession>
<dbReference type="InterPro" id="IPR045307">
    <property type="entry name" value="ADCK1_dom"/>
</dbReference>
<dbReference type="Pfam" id="PF03109">
    <property type="entry name" value="ABC1"/>
    <property type="match status" value="1"/>
</dbReference>
<name>A0A8J5US51_9ASCO</name>
<gene>
    <name evidence="3" type="ORF">J8A68_000332</name>
</gene>
<dbReference type="GO" id="GO:0004672">
    <property type="term" value="F:protein kinase activity"/>
    <property type="evidence" value="ECO:0007669"/>
    <property type="project" value="InterPro"/>
</dbReference>
<dbReference type="AlphaFoldDB" id="A0A8J5US51"/>
<evidence type="ECO:0000313" key="3">
    <source>
        <dbReference type="EMBL" id="KAG7666076.1"/>
    </source>
</evidence>
<dbReference type="GeneID" id="73467133"/>
<dbReference type="GO" id="GO:0005524">
    <property type="term" value="F:ATP binding"/>
    <property type="evidence" value="ECO:0007669"/>
    <property type="project" value="InterPro"/>
</dbReference>
<dbReference type="CDD" id="cd13969">
    <property type="entry name" value="ADCK1-like"/>
    <property type="match status" value="1"/>
</dbReference>